<dbReference type="SUPFAM" id="SSF52096">
    <property type="entry name" value="ClpP/crotonase"/>
    <property type="match status" value="1"/>
</dbReference>
<dbReference type="InterPro" id="IPR029045">
    <property type="entry name" value="ClpP/crotonase-like_dom_sf"/>
</dbReference>
<organism evidence="2 3">
    <name type="scientific">Microbulbifer epialgicus</name>
    <dbReference type="NCBI Taxonomy" id="393907"/>
    <lineage>
        <taxon>Bacteria</taxon>
        <taxon>Pseudomonadati</taxon>
        <taxon>Pseudomonadota</taxon>
        <taxon>Gammaproteobacteria</taxon>
        <taxon>Cellvibrionales</taxon>
        <taxon>Microbulbiferaceae</taxon>
        <taxon>Microbulbifer</taxon>
    </lineage>
</organism>
<dbReference type="PANTHER" id="PTHR11941:SF54">
    <property type="entry name" value="ENOYL-COA HYDRATASE, MITOCHONDRIAL"/>
    <property type="match status" value="1"/>
</dbReference>
<dbReference type="Proteomes" id="UP001569428">
    <property type="component" value="Unassembled WGS sequence"/>
</dbReference>
<evidence type="ECO:0000313" key="2">
    <source>
        <dbReference type="EMBL" id="MFA0811544.1"/>
    </source>
</evidence>
<sequence length="175" mass="19576">MEYQGYTTFNTVKDDGVLTITFDYPPVNIQGLLMMGDLNMLAQKFERDREIKVVVFQSAKPDIFIAHADTSSLKDMSSEAAFHEEAQLLYLQTTLERISALAHATIAKVEGFARDGGHEFSLACHSRRSVTKKREGKNTLRSGPNEAWMPITSLQGCIHSASRVQCILFFRPSST</sequence>
<gene>
    <name evidence="2" type="ORF">ACCI49_11500</name>
</gene>
<comment type="similarity">
    <text evidence="1">Belongs to the enoyl-CoA hydratase/isomerase family.</text>
</comment>
<keyword evidence="3" id="KW-1185">Reference proteome</keyword>
<dbReference type="EMBL" id="JBGMEK010000022">
    <property type="protein sequence ID" value="MFA0811544.1"/>
    <property type="molecule type" value="Genomic_DNA"/>
</dbReference>
<accession>A0ABV4NZT9</accession>
<dbReference type="Gene3D" id="3.90.226.10">
    <property type="entry name" value="2-enoyl-CoA Hydratase, Chain A, domain 1"/>
    <property type="match status" value="1"/>
</dbReference>
<protein>
    <submittedName>
        <fullName evidence="2">Enoyl-CoA hydratase/isomerase family protein</fullName>
    </submittedName>
</protein>
<evidence type="ECO:0000256" key="1">
    <source>
        <dbReference type="ARBA" id="ARBA00005254"/>
    </source>
</evidence>
<name>A0ABV4NZT9_9GAMM</name>
<dbReference type="InterPro" id="IPR001753">
    <property type="entry name" value="Enoyl-CoA_hydra/iso"/>
</dbReference>
<proteinExistence type="inferred from homology"/>
<evidence type="ECO:0000313" key="3">
    <source>
        <dbReference type="Proteomes" id="UP001569428"/>
    </source>
</evidence>
<dbReference type="PANTHER" id="PTHR11941">
    <property type="entry name" value="ENOYL-COA HYDRATASE-RELATED"/>
    <property type="match status" value="1"/>
</dbReference>
<dbReference type="CDD" id="cd06558">
    <property type="entry name" value="crotonase-like"/>
    <property type="match status" value="1"/>
</dbReference>
<reference evidence="2 3" key="1">
    <citation type="submission" date="2024-08" db="EMBL/GenBank/DDBJ databases">
        <authorList>
            <person name="Ishaq N."/>
        </authorList>
    </citation>
    <scope>NUCLEOTIDE SEQUENCE [LARGE SCALE GENOMIC DNA]</scope>
    <source>
        <strain evidence="2 3">DSM 18651</strain>
    </source>
</reference>
<dbReference type="Pfam" id="PF00378">
    <property type="entry name" value="ECH_1"/>
    <property type="match status" value="1"/>
</dbReference>
<comment type="caution">
    <text evidence="2">The sequence shown here is derived from an EMBL/GenBank/DDBJ whole genome shotgun (WGS) entry which is preliminary data.</text>
</comment>
<dbReference type="RefSeq" id="WP_371839107.1">
    <property type="nucleotide sequence ID" value="NZ_JBGMEK010000022.1"/>
</dbReference>